<dbReference type="RefSeq" id="WP_179589529.1">
    <property type="nucleotide sequence ID" value="NZ_JACBYR010000002.1"/>
</dbReference>
<comment type="caution">
    <text evidence="9">The sequence shown here is derived from an EMBL/GenBank/DDBJ whole genome shotgun (WGS) entry which is preliminary data.</text>
</comment>
<dbReference type="InterPro" id="IPR003856">
    <property type="entry name" value="LPS_length_determ_N"/>
</dbReference>
<keyword evidence="10" id="KW-1185">Reference proteome</keyword>
<evidence type="ECO:0000313" key="10">
    <source>
        <dbReference type="Proteomes" id="UP000542125"/>
    </source>
</evidence>
<feature type="domain" description="Polysaccharide chain length determinant N-terminal" evidence="8">
    <location>
        <begin position="11"/>
        <end position="99"/>
    </location>
</feature>
<comment type="subcellular location">
    <subcellularLocation>
        <location evidence="1">Cell membrane</location>
        <topology evidence="1">Multi-pass membrane protein</topology>
    </subcellularLocation>
</comment>
<evidence type="ECO:0000256" key="1">
    <source>
        <dbReference type="ARBA" id="ARBA00004651"/>
    </source>
</evidence>
<dbReference type="EMBL" id="JACBYR010000002">
    <property type="protein sequence ID" value="NYE85526.1"/>
    <property type="molecule type" value="Genomic_DNA"/>
</dbReference>
<dbReference type="PANTHER" id="PTHR32309:SF31">
    <property type="entry name" value="CAPSULAR EXOPOLYSACCHARIDE FAMILY"/>
    <property type="match status" value="1"/>
</dbReference>
<dbReference type="PANTHER" id="PTHR32309">
    <property type="entry name" value="TYROSINE-PROTEIN KINASE"/>
    <property type="match status" value="1"/>
</dbReference>
<evidence type="ECO:0000256" key="5">
    <source>
        <dbReference type="ARBA" id="ARBA00023136"/>
    </source>
</evidence>
<evidence type="ECO:0000256" key="4">
    <source>
        <dbReference type="ARBA" id="ARBA00022989"/>
    </source>
</evidence>
<reference evidence="9 10" key="1">
    <citation type="submission" date="2020-07" db="EMBL/GenBank/DDBJ databases">
        <title>Genomic Encyclopedia of Type Strains, Phase IV (KMG-V): Genome sequencing to study the core and pangenomes of soil and plant-associated prokaryotes.</title>
        <authorList>
            <person name="Whitman W."/>
        </authorList>
    </citation>
    <scope>NUCLEOTIDE SEQUENCE [LARGE SCALE GENOMIC DNA]</scope>
    <source>
        <strain evidence="9 10">SAS40</strain>
    </source>
</reference>
<dbReference type="Proteomes" id="UP000542125">
    <property type="component" value="Unassembled WGS sequence"/>
</dbReference>
<evidence type="ECO:0000256" key="7">
    <source>
        <dbReference type="SAM" id="Phobius"/>
    </source>
</evidence>
<dbReference type="InterPro" id="IPR050445">
    <property type="entry name" value="Bact_polysacc_biosynth/exp"/>
</dbReference>
<dbReference type="GO" id="GO:0005886">
    <property type="term" value="C:plasma membrane"/>
    <property type="evidence" value="ECO:0007669"/>
    <property type="project" value="UniProtKB-SubCell"/>
</dbReference>
<dbReference type="Pfam" id="PF02706">
    <property type="entry name" value="Wzz"/>
    <property type="match status" value="1"/>
</dbReference>
<feature type="transmembrane region" description="Helical" evidence="7">
    <location>
        <begin position="415"/>
        <end position="436"/>
    </location>
</feature>
<keyword evidence="6" id="KW-0175">Coiled coil</keyword>
<feature type="coiled-coil region" evidence="6">
    <location>
        <begin position="174"/>
        <end position="245"/>
    </location>
</feature>
<name>A0A7Y9IYM3_9BURK</name>
<gene>
    <name evidence="9" type="ORF">FHW18_004833</name>
</gene>
<proteinExistence type="predicted"/>
<keyword evidence="4 7" id="KW-1133">Transmembrane helix</keyword>
<protein>
    <submittedName>
        <fullName evidence="9">Uncharacterized protein involved in exopolysaccharide biosynthesis</fullName>
    </submittedName>
</protein>
<evidence type="ECO:0000256" key="3">
    <source>
        <dbReference type="ARBA" id="ARBA00022692"/>
    </source>
</evidence>
<keyword evidence="2" id="KW-1003">Cell membrane</keyword>
<sequence length="465" mass="51373">MNSPSTESSLLSLSQLAAMVAARRTLIIATVVVVVGATAAITASLPRQWTASSDIYVDYRENDPINGRNFSAMLDDSYMQTQIDMIKSQVVAQQVVDSLNLTQSARYKEAVQKLGEARAHDDLIDNLNKNTDVINKRGSRVLEVAYTAATPEMARDYSAAVVNAFIGLTQQIASRAARSRTEQYSAQLEQLRKEADAIQENITRYQRETGLLKATDNDDIDTRRLNQLSLQLADVRAQQQAAQARSEATRQLVQRGIRPDDIPEVGQFGPIQELRGKLNDVERRLTEAQSTLGDRHPTVIGLVSERQELRARLDRSSRAAMDSQGGDTARLSMQEAALNRDIEAQRDRVLKQMQGRDRLVSYERQLASVQQIYNAALQKYDGLLMASNITLPNLAVLRAAELPSAPSGPKVRRNLISGLLVGVAAGLFMALMLELFNRRVRTRDDLLKGLPLPLIGTIGRRGALA</sequence>
<keyword evidence="3 7" id="KW-0812">Transmembrane</keyword>
<evidence type="ECO:0000256" key="6">
    <source>
        <dbReference type="SAM" id="Coils"/>
    </source>
</evidence>
<organism evidence="9 10">
    <name type="scientific">Pigmentiphaga litoralis</name>
    <dbReference type="NCBI Taxonomy" id="516702"/>
    <lineage>
        <taxon>Bacteria</taxon>
        <taxon>Pseudomonadati</taxon>
        <taxon>Pseudomonadota</taxon>
        <taxon>Betaproteobacteria</taxon>
        <taxon>Burkholderiales</taxon>
        <taxon>Alcaligenaceae</taxon>
        <taxon>Pigmentiphaga</taxon>
    </lineage>
</organism>
<dbReference type="AlphaFoldDB" id="A0A7Y9IYM3"/>
<accession>A0A7Y9IYM3</accession>
<evidence type="ECO:0000256" key="2">
    <source>
        <dbReference type="ARBA" id="ARBA00022475"/>
    </source>
</evidence>
<evidence type="ECO:0000259" key="8">
    <source>
        <dbReference type="Pfam" id="PF02706"/>
    </source>
</evidence>
<evidence type="ECO:0000313" key="9">
    <source>
        <dbReference type="EMBL" id="NYE85526.1"/>
    </source>
</evidence>
<keyword evidence="5 7" id="KW-0472">Membrane</keyword>